<sequence>MTQPNSPVSPPSHLPDKLRICLWDFSWYTQTMPGEPFHDLDAAFGELVDRGYNTIRICAAPLLLFGEHRIDTSALRFAAIGDSVGQGTRWYNVRGGAVLNLKEYLLELFKAARRHDVFVIVSSWEYQQSPAFLDTPVWHEAITSIPPGQRHQALAEAEVRLLDFLREHGLLDRVAYIEVHNEVDLSRLTEVVGAGEDTFHAQKPYLEKALAILQDAYPEVLSTACYGIPPYLDLTSMPENAQVAHHHFYVYGVLGALEDWAKVRATPPLFPTPELKTLLRDDAPDFDSWAGHVEPWRLAATGISLSMFYTYDWVDPVKWDDWLYRHYQAHAAAMQERVSVRLRAVATWARQHGVPAVIGEGWIGYTPLEAEFEDGPAGQEFALQAVRLCAQLGYWGTLPGSNSAPHHPSGWRNVDFQRRANRLFAPAPQN</sequence>
<dbReference type="SUPFAM" id="SSF51445">
    <property type="entry name" value="(Trans)glycosidases"/>
    <property type="match status" value="1"/>
</dbReference>
<dbReference type="Pfam" id="PF12876">
    <property type="entry name" value="Cellulase-like"/>
    <property type="match status" value="1"/>
</dbReference>
<evidence type="ECO:0000313" key="1">
    <source>
        <dbReference type="EMBL" id="MEA5457083.1"/>
    </source>
</evidence>
<protein>
    <submittedName>
        <fullName evidence="1">Cellulase-like family protein</fullName>
    </submittedName>
</protein>
<dbReference type="EMBL" id="JAYGGQ010000021">
    <property type="protein sequence ID" value="MEA5457083.1"/>
    <property type="molecule type" value="Genomic_DNA"/>
</dbReference>
<dbReference type="Proteomes" id="UP001304769">
    <property type="component" value="Unassembled WGS sequence"/>
</dbReference>
<name>A0ABU5TBK9_9MICC</name>
<gene>
    <name evidence="1" type="ORF">SPF06_20360</name>
</gene>
<comment type="caution">
    <text evidence="1">The sequence shown here is derived from an EMBL/GenBank/DDBJ whole genome shotgun (WGS) entry which is preliminary data.</text>
</comment>
<organism evidence="1 2">
    <name type="scientific">Sinomonas terricola</name>
    <dbReference type="NCBI Taxonomy" id="3110330"/>
    <lineage>
        <taxon>Bacteria</taxon>
        <taxon>Bacillati</taxon>
        <taxon>Actinomycetota</taxon>
        <taxon>Actinomycetes</taxon>
        <taxon>Micrococcales</taxon>
        <taxon>Micrococcaceae</taxon>
        <taxon>Sinomonas</taxon>
    </lineage>
</organism>
<proteinExistence type="predicted"/>
<dbReference type="RefSeq" id="WP_323280995.1">
    <property type="nucleotide sequence ID" value="NZ_JAYGGQ010000021.1"/>
</dbReference>
<accession>A0ABU5TBK9</accession>
<reference evidence="1 2" key="1">
    <citation type="submission" date="2023-12" db="EMBL/GenBank/DDBJ databases">
        <title>Sinomonas terricola sp. nov, isolated from litchi orchard soil in Guangdong, PR China.</title>
        <authorList>
            <person name="Jiaxin W."/>
            <person name="Yang Z."/>
            <person name="Honghui Z."/>
        </authorList>
    </citation>
    <scope>NUCLEOTIDE SEQUENCE [LARGE SCALE GENOMIC DNA]</scope>
    <source>
        <strain evidence="1 2">JGH33</strain>
    </source>
</reference>
<dbReference type="InterPro" id="IPR024778">
    <property type="entry name" value="Put_cellulase"/>
</dbReference>
<keyword evidence="2" id="KW-1185">Reference proteome</keyword>
<evidence type="ECO:0000313" key="2">
    <source>
        <dbReference type="Proteomes" id="UP001304769"/>
    </source>
</evidence>
<dbReference type="InterPro" id="IPR017853">
    <property type="entry name" value="GH"/>
</dbReference>
<dbReference type="Gene3D" id="3.20.20.80">
    <property type="entry name" value="Glycosidases"/>
    <property type="match status" value="1"/>
</dbReference>